<gene>
    <name evidence="1" type="ORF">HP548_15025</name>
</gene>
<keyword evidence="2" id="KW-1185">Reference proteome</keyword>
<organism evidence="1 2">
    <name type="scientific">Paenibacillus taichungensis</name>
    <dbReference type="NCBI Taxonomy" id="484184"/>
    <lineage>
        <taxon>Bacteria</taxon>
        <taxon>Bacillati</taxon>
        <taxon>Bacillota</taxon>
        <taxon>Bacilli</taxon>
        <taxon>Bacillales</taxon>
        <taxon>Paenibacillaceae</taxon>
        <taxon>Paenibacillus</taxon>
    </lineage>
</organism>
<sequence length="54" mass="6305">MGITDYNNLVSPFICLSYWSLSRSDRLTFFVLFPQNTEELNLFTKPVKGLYILV</sequence>
<dbReference type="Proteomes" id="UP000577724">
    <property type="component" value="Unassembled WGS sequence"/>
</dbReference>
<accession>A0ABX2MMV2</accession>
<protein>
    <submittedName>
        <fullName evidence="1">Uncharacterized protein</fullName>
    </submittedName>
</protein>
<comment type="caution">
    <text evidence="1">The sequence shown here is derived from an EMBL/GenBank/DDBJ whole genome shotgun (WGS) entry which is preliminary data.</text>
</comment>
<name>A0ABX2MMV2_9BACL</name>
<proteinExistence type="predicted"/>
<evidence type="ECO:0000313" key="1">
    <source>
        <dbReference type="EMBL" id="NUU55380.1"/>
    </source>
</evidence>
<dbReference type="EMBL" id="JABMCC010000111">
    <property type="protein sequence ID" value="NUU55380.1"/>
    <property type="molecule type" value="Genomic_DNA"/>
</dbReference>
<reference evidence="1 2" key="1">
    <citation type="submission" date="2020-05" db="EMBL/GenBank/DDBJ databases">
        <title>Genome Sequencing of Type Strains.</title>
        <authorList>
            <person name="Lemaire J.F."/>
            <person name="Inderbitzin P."/>
            <person name="Gregorio O.A."/>
            <person name="Collins S.B."/>
            <person name="Wespe N."/>
            <person name="Knight-Connoni V."/>
        </authorList>
    </citation>
    <scope>NUCLEOTIDE SEQUENCE [LARGE SCALE GENOMIC DNA]</scope>
    <source>
        <strain evidence="1 2">DSM 19942</strain>
    </source>
</reference>
<evidence type="ECO:0000313" key="2">
    <source>
        <dbReference type="Proteomes" id="UP000577724"/>
    </source>
</evidence>